<dbReference type="Pfam" id="PF02746">
    <property type="entry name" value="MR_MLE_N"/>
    <property type="match status" value="1"/>
</dbReference>
<protein>
    <submittedName>
        <fullName evidence="5">Muconate cycloisomerase</fullName>
    </submittedName>
</protein>
<dbReference type="SUPFAM" id="SSF51604">
    <property type="entry name" value="Enolase C-terminal domain-like"/>
    <property type="match status" value="1"/>
</dbReference>
<dbReference type="SUPFAM" id="SSF54826">
    <property type="entry name" value="Enolase N-terminal domain-like"/>
    <property type="match status" value="1"/>
</dbReference>
<dbReference type="GO" id="GO:0006518">
    <property type="term" value="P:peptide metabolic process"/>
    <property type="evidence" value="ECO:0007669"/>
    <property type="project" value="UniProtKB-ARBA"/>
</dbReference>
<dbReference type="SMART" id="SM00922">
    <property type="entry name" value="MR_MLE"/>
    <property type="match status" value="1"/>
</dbReference>
<feature type="domain" description="Mandelate racemase/muconate lactonizing enzyme C-terminal" evidence="4">
    <location>
        <begin position="162"/>
        <end position="258"/>
    </location>
</feature>
<proteinExistence type="inferred from homology"/>
<sequence length="391" mass="42369">MHYPGQVSRHERGNRLTELDQTITGFDVWHLSLPVTSRRDHGIGRVENACEIVLLRLTAEGGAVGWGEASPWSVFTGSPEASLAALDRYLRPLVLGRRVADRPAIMETARQAIAHATEAKAALDSALLDLAGRIAGQPVWALLGGRFRDRIPLSVSIADPDFERDRALLDRLVADGIGVVKLKAGFRDHDFDIMRMERIARDYPSLRVRVDFNQGLTPGEAPSRTRDMAAFKPDFIEQPVRAHHFGLMARLRAMIDVPLVADESVFGPEDMTRAASEGICDGVSVKIMKSGGLGRAQEVAAIAAANGLAAYGGDMFESGLAHLAGTHMIAATPAITLGCEFYQASYFLTEDILETPFVVEGGAVIVPDTPGLGARPDLDRIRKYTLRGPTP</sequence>
<evidence type="ECO:0000256" key="1">
    <source>
        <dbReference type="ARBA" id="ARBA00008031"/>
    </source>
</evidence>
<keyword evidence="6" id="KW-1185">Reference proteome</keyword>
<dbReference type="PANTHER" id="PTHR48073">
    <property type="entry name" value="O-SUCCINYLBENZOATE SYNTHASE-RELATED"/>
    <property type="match status" value="1"/>
</dbReference>
<dbReference type="Gene3D" id="3.20.20.120">
    <property type="entry name" value="Enolase-like C-terminal domain"/>
    <property type="match status" value="1"/>
</dbReference>
<dbReference type="InterPro" id="IPR036849">
    <property type="entry name" value="Enolase-like_C_sf"/>
</dbReference>
<comment type="caution">
    <text evidence="5">The sequence shown here is derived from an EMBL/GenBank/DDBJ whole genome shotgun (WGS) entry which is preliminary data.</text>
</comment>
<evidence type="ECO:0000256" key="3">
    <source>
        <dbReference type="ARBA" id="ARBA00023235"/>
    </source>
</evidence>
<dbReference type="SFLD" id="SFLDS00001">
    <property type="entry name" value="Enolase"/>
    <property type="match status" value="1"/>
</dbReference>
<evidence type="ECO:0000256" key="2">
    <source>
        <dbReference type="ARBA" id="ARBA00022723"/>
    </source>
</evidence>
<dbReference type="Gene3D" id="3.30.390.10">
    <property type="entry name" value="Enolase-like, N-terminal domain"/>
    <property type="match status" value="1"/>
</dbReference>
<dbReference type="PROSITE" id="PS00909">
    <property type="entry name" value="MR_MLE_2"/>
    <property type="match status" value="1"/>
</dbReference>
<keyword evidence="2" id="KW-0479">Metal-binding</keyword>
<dbReference type="PROSITE" id="PS00908">
    <property type="entry name" value="MR_MLE_1"/>
    <property type="match status" value="1"/>
</dbReference>
<dbReference type="AlphaFoldDB" id="A0A5A9ZGN1"/>
<dbReference type="InterPro" id="IPR013342">
    <property type="entry name" value="Mandelate_racemase_C"/>
</dbReference>
<keyword evidence="3 5" id="KW-0413">Isomerase</keyword>
<gene>
    <name evidence="5" type="ORF">FLO80_09415</name>
</gene>
<dbReference type="FunFam" id="3.20.20.120:FF:000028">
    <property type="entry name" value="Muconate cycloisomerase I"/>
    <property type="match status" value="1"/>
</dbReference>
<dbReference type="InterPro" id="IPR029017">
    <property type="entry name" value="Enolase-like_N"/>
</dbReference>
<dbReference type="Proteomes" id="UP000325291">
    <property type="component" value="Unassembled WGS sequence"/>
</dbReference>
<comment type="similarity">
    <text evidence="1">Belongs to the mandelate racemase/muconate lactonizing enzyme family.</text>
</comment>
<reference evidence="5 6" key="1">
    <citation type="submission" date="2019-07" db="EMBL/GenBank/DDBJ databases">
        <title>Aquicoccus porphyridii gen. nov., sp. nov., isolated from a small marine red alga, Porphyridium marinum.</title>
        <authorList>
            <person name="Liu L."/>
        </authorList>
    </citation>
    <scope>NUCLEOTIDE SEQUENCE [LARGE SCALE GENOMIC DNA]</scope>
    <source>
        <strain evidence="5 6">L1 8-17</strain>
    </source>
</reference>
<dbReference type="InterPro" id="IPR018110">
    <property type="entry name" value="Mandel_Rmase/mucon_lact_enz_CS"/>
</dbReference>
<evidence type="ECO:0000313" key="5">
    <source>
        <dbReference type="EMBL" id="KAA0916320.1"/>
    </source>
</evidence>
<dbReference type="InterPro" id="IPR029065">
    <property type="entry name" value="Enolase_C-like"/>
</dbReference>
<name>A0A5A9ZGN1_9RHOB</name>
<dbReference type="SFLD" id="SFLDG00180">
    <property type="entry name" value="muconate_cycloisomerase"/>
    <property type="match status" value="1"/>
</dbReference>
<evidence type="ECO:0000313" key="6">
    <source>
        <dbReference type="Proteomes" id="UP000325291"/>
    </source>
</evidence>
<accession>A0A5A9ZGN1</accession>
<dbReference type="GO" id="GO:0009063">
    <property type="term" value="P:amino acid catabolic process"/>
    <property type="evidence" value="ECO:0007669"/>
    <property type="project" value="InterPro"/>
</dbReference>
<evidence type="ECO:0000259" key="4">
    <source>
        <dbReference type="SMART" id="SM00922"/>
    </source>
</evidence>
<organism evidence="5 6">
    <name type="scientific">Aquicoccus porphyridii</name>
    <dbReference type="NCBI Taxonomy" id="1852029"/>
    <lineage>
        <taxon>Bacteria</taxon>
        <taxon>Pseudomonadati</taxon>
        <taxon>Pseudomonadota</taxon>
        <taxon>Alphaproteobacteria</taxon>
        <taxon>Rhodobacterales</taxon>
        <taxon>Paracoccaceae</taxon>
        <taxon>Aquicoccus</taxon>
    </lineage>
</organism>
<dbReference type="GO" id="GO:0000287">
    <property type="term" value="F:magnesium ion binding"/>
    <property type="evidence" value="ECO:0007669"/>
    <property type="project" value="UniProtKB-ARBA"/>
</dbReference>
<dbReference type="InterPro" id="IPR013341">
    <property type="entry name" value="Mandelate_racemase_N_dom"/>
</dbReference>
<dbReference type="PANTHER" id="PTHR48073:SF2">
    <property type="entry name" value="O-SUCCINYLBENZOATE SYNTHASE"/>
    <property type="match status" value="1"/>
</dbReference>
<dbReference type="EMBL" id="VINQ01000005">
    <property type="protein sequence ID" value="KAA0916320.1"/>
    <property type="molecule type" value="Genomic_DNA"/>
</dbReference>
<dbReference type="Pfam" id="PF13378">
    <property type="entry name" value="MR_MLE_C"/>
    <property type="match status" value="1"/>
</dbReference>
<dbReference type="GO" id="GO:0016854">
    <property type="term" value="F:racemase and epimerase activity"/>
    <property type="evidence" value="ECO:0007669"/>
    <property type="project" value="UniProtKB-ARBA"/>
</dbReference>